<comment type="caution">
    <text evidence="3">The sequence shown here is derived from an EMBL/GenBank/DDBJ whole genome shotgun (WGS) entry which is preliminary data.</text>
</comment>
<feature type="transmembrane region" description="Helical" evidence="2">
    <location>
        <begin position="199"/>
        <end position="219"/>
    </location>
</feature>
<evidence type="ECO:0000313" key="4">
    <source>
        <dbReference type="Proteomes" id="UP000756346"/>
    </source>
</evidence>
<feature type="region of interest" description="Disordered" evidence="1">
    <location>
        <begin position="416"/>
        <end position="460"/>
    </location>
</feature>
<sequence>MAGGFSYVSLSPRGSQHHQHHQRAGSADHDRRQPSPVSQHHAVSPGAPPTRPVSPLESESDTASAYLGRSVSVVTAKSARIPVVEVHPVIAEEQAYQQYQHQYHNQQHQPGPYDGNFQDSTAGPYDGTQYLGYDQQPLDADHQQHHEQQQYYPPHPARYNQYPQEQGPGQATQSRKHNDDTKREGVPSYRIWSEWMWEIITLVLMFLLLWAVAILLTMYNGKPVPDWGRYINLNTVLALLSTVFRAGLVVVITQVISQRKWSWFAATDDHHHPSTSNRSKPRSLGQLQKFDDGSRNSFKAVWLFGGVLKGRELVALLAALVFLLSFLVGPFVQQASQTMSCSMVTFSKDQASVPIAKFVPRTSGYKRGYPGSIGVPTSDTIVALLSSATVPKGVENRVGFTCSTGNCTFVNGDPVLADTGPSAESNNVDKNSRKNSRRDTAQPAAAASDTSADSTLPFLGHTVDAPPGTTAYSTSFLSTTHSTVGLCRLCSNITSAVQTRRPVPGQGQGAGSGVLLNMTVSTNAFAPIINMTSSWVSPTSGRFDSMDWLEPAYYAPATAAGRAARYALHNTTLLMITDPSGKGDPAIPTSIHPTDYFAAACHLYPCLRTFSAAVEGGKLREVETPDSVNAAGDELLRAERQMWPGVMGNLSGPAIEGLSMSSMNSMWLPRGVFYAAVKSPCRVTLPPASPSEGPITAVYTRQNMSTAPNAVDMVLYQPRILDERLQPVAVASDNNNNNDDDNATPSEPDYHWAQYRVPEECIYRHDVQFHMAIGKVIQDSILKGSCKNDPRTGPACSAPINVIESALEALYNSGMASMRTVDGWFADFADALTARYRFQFGAGAYNATTDNAVMPIGELTGEVWLTGVCIAAELKWLAFPAALFVVTAGLLAWTVLGTWRQRHHRPVWKDSVLPMLFYNAKFRVQDGSGEPYGLVKGGRAGGGGGEEEEDKSPVAGVDDYHRAATEMQNSLLEAKEMQRIADQTMVTFDWPGSSNRNGIEGGGLSTSTGTHYDPHSYGSVANNNGQQDGKDVPRPRRPFFRMPWQQRLSADSLLDQHGHR</sequence>
<name>A0A9P8XWY7_9PEZI</name>
<organism evidence="3 4">
    <name type="scientific">Microdochium trichocladiopsis</name>
    <dbReference type="NCBI Taxonomy" id="1682393"/>
    <lineage>
        <taxon>Eukaryota</taxon>
        <taxon>Fungi</taxon>
        <taxon>Dikarya</taxon>
        <taxon>Ascomycota</taxon>
        <taxon>Pezizomycotina</taxon>
        <taxon>Sordariomycetes</taxon>
        <taxon>Xylariomycetidae</taxon>
        <taxon>Xylariales</taxon>
        <taxon>Microdochiaceae</taxon>
        <taxon>Microdochium</taxon>
    </lineage>
</organism>
<keyword evidence="2" id="KW-0472">Membrane</keyword>
<feature type="region of interest" description="Disordered" evidence="1">
    <location>
        <begin position="1"/>
        <end position="61"/>
    </location>
</feature>
<dbReference type="PANTHER" id="PTHR35394">
    <property type="entry name" value="DUF3176 DOMAIN-CONTAINING PROTEIN"/>
    <property type="match status" value="1"/>
</dbReference>
<evidence type="ECO:0000256" key="2">
    <source>
        <dbReference type="SAM" id="Phobius"/>
    </source>
</evidence>
<feature type="region of interest" description="Disordered" evidence="1">
    <location>
        <begin position="988"/>
        <end position="1060"/>
    </location>
</feature>
<dbReference type="OrthoDB" id="5242705at2759"/>
<dbReference type="Pfam" id="PF11374">
    <property type="entry name" value="DUF3176"/>
    <property type="match status" value="1"/>
</dbReference>
<dbReference type="PANTHER" id="PTHR35394:SF5">
    <property type="entry name" value="DUF3176 DOMAIN-CONTAINING PROTEIN"/>
    <property type="match status" value="1"/>
</dbReference>
<evidence type="ECO:0000256" key="1">
    <source>
        <dbReference type="SAM" id="MobiDB-lite"/>
    </source>
</evidence>
<proteinExistence type="predicted"/>
<dbReference type="InterPro" id="IPR021514">
    <property type="entry name" value="DUF3176"/>
</dbReference>
<gene>
    <name evidence="3" type="ORF">B0I36DRAFT_335165</name>
</gene>
<feature type="transmembrane region" description="Helical" evidence="2">
    <location>
        <begin position="231"/>
        <end position="252"/>
    </location>
</feature>
<feature type="compositionally biased region" description="Low complexity" evidence="1">
    <location>
        <begin position="441"/>
        <end position="455"/>
    </location>
</feature>
<dbReference type="GeneID" id="70184976"/>
<feature type="transmembrane region" description="Helical" evidence="2">
    <location>
        <begin position="876"/>
        <end position="896"/>
    </location>
</feature>
<evidence type="ECO:0000313" key="3">
    <source>
        <dbReference type="EMBL" id="KAH7018012.1"/>
    </source>
</evidence>
<feature type="transmembrane region" description="Helical" evidence="2">
    <location>
        <begin position="313"/>
        <end position="332"/>
    </location>
</feature>
<keyword evidence="2" id="KW-1133">Transmembrane helix</keyword>
<accession>A0A9P8XWY7</accession>
<dbReference type="AlphaFoldDB" id="A0A9P8XWY7"/>
<keyword evidence="2" id="KW-0812">Transmembrane</keyword>
<dbReference type="Proteomes" id="UP000756346">
    <property type="component" value="Unassembled WGS sequence"/>
</dbReference>
<dbReference type="RefSeq" id="XP_046006279.1">
    <property type="nucleotide sequence ID" value="XM_046155430.1"/>
</dbReference>
<feature type="compositionally biased region" description="Polar residues" evidence="1">
    <location>
        <begin position="161"/>
        <end position="173"/>
    </location>
</feature>
<keyword evidence="4" id="KW-1185">Reference proteome</keyword>
<dbReference type="EMBL" id="JAGTJQ010000011">
    <property type="protein sequence ID" value="KAH7018012.1"/>
    <property type="molecule type" value="Genomic_DNA"/>
</dbReference>
<feature type="compositionally biased region" description="Basic and acidic residues" evidence="1">
    <location>
        <begin position="139"/>
        <end position="148"/>
    </location>
</feature>
<feature type="region of interest" description="Disordered" evidence="1">
    <location>
        <begin position="101"/>
        <end position="183"/>
    </location>
</feature>
<reference evidence="3" key="1">
    <citation type="journal article" date="2021" name="Nat. Commun.">
        <title>Genetic determinants of endophytism in the Arabidopsis root mycobiome.</title>
        <authorList>
            <person name="Mesny F."/>
            <person name="Miyauchi S."/>
            <person name="Thiergart T."/>
            <person name="Pickel B."/>
            <person name="Atanasova L."/>
            <person name="Karlsson M."/>
            <person name="Huettel B."/>
            <person name="Barry K.W."/>
            <person name="Haridas S."/>
            <person name="Chen C."/>
            <person name="Bauer D."/>
            <person name="Andreopoulos W."/>
            <person name="Pangilinan J."/>
            <person name="LaButti K."/>
            <person name="Riley R."/>
            <person name="Lipzen A."/>
            <person name="Clum A."/>
            <person name="Drula E."/>
            <person name="Henrissat B."/>
            <person name="Kohler A."/>
            <person name="Grigoriev I.V."/>
            <person name="Martin F.M."/>
            <person name="Hacquard S."/>
        </authorList>
    </citation>
    <scope>NUCLEOTIDE SEQUENCE</scope>
    <source>
        <strain evidence="3">MPI-CAGE-CH-0230</strain>
    </source>
</reference>
<protein>
    <submittedName>
        <fullName evidence="3">Uncharacterized protein</fullName>
    </submittedName>
</protein>